<evidence type="ECO:0000313" key="2">
    <source>
        <dbReference type="Proteomes" id="UP000823630"/>
    </source>
</evidence>
<gene>
    <name evidence="1" type="ORF">IAC69_02420</name>
</gene>
<dbReference type="AlphaFoldDB" id="A0A9D9DD59"/>
<dbReference type="EMBL" id="JADINC010000037">
    <property type="protein sequence ID" value="MBO8425313.1"/>
    <property type="molecule type" value="Genomic_DNA"/>
</dbReference>
<organism evidence="1 2">
    <name type="scientific">Candidatus Enterousia avistercoris</name>
    <dbReference type="NCBI Taxonomy" id="2840788"/>
    <lineage>
        <taxon>Bacteria</taxon>
        <taxon>Pseudomonadati</taxon>
        <taxon>Pseudomonadota</taxon>
        <taxon>Alphaproteobacteria</taxon>
        <taxon>Candidatus Enterousia</taxon>
    </lineage>
</organism>
<comment type="caution">
    <text evidence="1">The sequence shown here is derived from an EMBL/GenBank/DDBJ whole genome shotgun (WGS) entry which is preliminary data.</text>
</comment>
<evidence type="ECO:0000313" key="1">
    <source>
        <dbReference type="EMBL" id="MBO8425313.1"/>
    </source>
</evidence>
<name>A0A9D9DD59_9PROT</name>
<proteinExistence type="predicted"/>
<protein>
    <submittedName>
        <fullName evidence="1">Uncharacterized protein</fullName>
    </submittedName>
</protein>
<sequence>MNNKAQDKYINGVPKLVLNMTDKLYLATAVKSAGKLTFVYTLACLKSNGNQYNLLPTTEIATFDNSRSADIYYKTVLQVMKNQQKNIGPQKIKEMMADEILKFHQTVH</sequence>
<dbReference type="Proteomes" id="UP000823630">
    <property type="component" value="Unassembled WGS sequence"/>
</dbReference>
<reference evidence="1" key="2">
    <citation type="journal article" date="2021" name="PeerJ">
        <title>Extensive microbial diversity within the chicken gut microbiome revealed by metagenomics and culture.</title>
        <authorList>
            <person name="Gilroy R."/>
            <person name="Ravi A."/>
            <person name="Getino M."/>
            <person name="Pursley I."/>
            <person name="Horton D.L."/>
            <person name="Alikhan N.F."/>
            <person name="Baker D."/>
            <person name="Gharbi K."/>
            <person name="Hall N."/>
            <person name="Watson M."/>
            <person name="Adriaenssens E.M."/>
            <person name="Foster-Nyarko E."/>
            <person name="Jarju S."/>
            <person name="Secka A."/>
            <person name="Antonio M."/>
            <person name="Oren A."/>
            <person name="Chaudhuri R.R."/>
            <person name="La Ragione R."/>
            <person name="Hildebrand F."/>
            <person name="Pallen M.J."/>
        </authorList>
    </citation>
    <scope>NUCLEOTIDE SEQUENCE</scope>
    <source>
        <strain evidence="1">8207</strain>
    </source>
</reference>
<accession>A0A9D9DD59</accession>
<reference evidence="1" key="1">
    <citation type="submission" date="2020-10" db="EMBL/GenBank/DDBJ databases">
        <authorList>
            <person name="Gilroy R."/>
        </authorList>
    </citation>
    <scope>NUCLEOTIDE SEQUENCE</scope>
    <source>
        <strain evidence="1">8207</strain>
    </source>
</reference>